<dbReference type="PANTHER" id="PTHR11236">
    <property type="entry name" value="AMINOBENZOATE/ANTHRANILATE SYNTHASE"/>
    <property type="match status" value="1"/>
</dbReference>
<evidence type="ECO:0000313" key="18">
    <source>
        <dbReference type="EMBL" id="EZP75908.1"/>
    </source>
</evidence>
<evidence type="ECO:0000313" key="19">
    <source>
        <dbReference type="Proteomes" id="UP000023566"/>
    </source>
</evidence>
<dbReference type="GO" id="GO:0000162">
    <property type="term" value="P:L-tryptophan biosynthetic process"/>
    <property type="evidence" value="ECO:0007669"/>
    <property type="project" value="UniProtKB-KW"/>
</dbReference>
<dbReference type="NCBIfam" id="TIGR00564">
    <property type="entry name" value="trpE_most"/>
    <property type="match status" value="1"/>
</dbReference>
<evidence type="ECO:0000256" key="6">
    <source>
        <dbReference type="ARBA" id="ARBA00020653"/>
    </source>
</evidence>
<evidence type="ECO:0000256" key="4">
    <source>
        <dbReference type="ARBA" id="ARBA00011575"/>
    </source>
</evidence>
<comment type="cofactor">
    <cofactor evidence="1 15">
        <name>Mg(2+)</name>
        <dbReference type="ChEBI" id="CHEBI:18420"/>
    </cofactor>
</comment>
<dbReference type="PANTHER" id="PTHR11236:SF48">
    <property type="entry name" value="ISOCHORISMATE SYNTHASE MENF"/>
    <property type="match status" value="1"/>
</dbReference>
<feature type="domain" description="Anthranilate synthase component I N-terminal" evidence="17">
    <location>
        <begin position="28"/>
        <end position="167"/>
    </location>
</feature>
<evidence type="ECO:0000256" key="10">
    <source>
        <dbReference type="ARBA" id="ARBA00022842"/>
    </source>
</evidence>
<comment type="function">
    <text evidence="13 15">Part of a heterotetrameric complex that catalyzes the two-step biosynthesis of anthranilate, an intermediate in the biosynthesis of L-tryptophan. In the first step, the glutamine-binding beta subunit (TrpG) of anthranilate synthase (AS) provides the glutamine amidotransferase activity which generates ammonia as a substrate that, along with chorismate, is used in the second step, catalyzed by the large alpha subunit of AS (TrpE) to produce anthranilate. In the absence of TrpG, TrpE can synthesize anthranilate directly from chorismate and high concentrations of ammonia.</text>
</comment>
<comment type="subunit">
    <text evidence="4 15">Heterotetramer consisting of two non-identical subunits: a beta subunit (TrpG) and a large alpha subunit (TrpE).</text>
</comment>
<dbReference type="InterPro" id="IPR015890">
    <property type="entry name" value="Chorismate_C"/>
</dbReference>
<evidence type="ECO:0000256" key="14">
    <source>
        <dbReference type="ARBA" id="ARBA00047683"/>
    </source>
</evidence>
<comment type="similarity">
    <text evidence="3 15">Belongs to the anthranilate synthase component I family.</text>
</comment>
<organism evidence="18 19">
    <name type="scientific">Parageobacillus genomosp. 1</name>
    <dbReference type="NCBI Taxonomy" id="1295642"/>
    <lineage>
        <taxon>Bacteria</taxon>
        <taxon>Bacillati</taxon>
        <taxon>Bacillota</taxon>
        <taxon>Bacilli</taxon>
        <taxon>Bacillales</taxon>
        <taxon>Anoxybacillaceae</taxon>
        <taxon>Parageobacillus</taxon>
    </lineage>
</organism>
<dbReference type="InterPro" id="IPR005801">
    <property type="entry name" value="ADC_synthase"/>
</dbReference>
<dbReference type="GO" id="GO:0046872">
    <property type="term" value="F:metal ion binding"/>
    <property type="evidence" value="ECO:0007669"/>
    <property type="project" value="UniProtKB-KW"/>
</dbReference>
<evidence type="ECO:0000259" key="17">
    <source>
        <dbReference type="Pfam" id="PF04715"/>
    </source>
</evidence>
<evidence type="ECO:0000256" key="2">
    <source>
        <dbReference type="ARBA" id="ARBA00004873"/>
    </source>
</evidence>
<evidence type="ECO:0000256" key="8">
    <source>
        <dbReference type="ARBA" id="ARBA00022723"/>
    </source>
</evidence>
<evidence type="ECO:0000256" key="13">
    <source>
        <dbReference type="ARBA" id="ARBA00025634"/>
    </source>
</evidence>
<evidence type="ECO:0000256" key="1">
    <source>
        <dbReference type="ARBA" id="ARBA00001946"/>
    </source>
</evidence>
<comment type="catalytic activity">
    <reaction evidence="14 15">
        <text>chorismate + L-glutamine = anthranilate + pyruvate + L-glutamate + H(+)</text>
        <dbReference type="Rhea" id="RHEA:21732"/>
        <dbReference type="ChEBI" id="CHEBI:15361"/>
        <dbReference type="ChEBI" id="CHEBI:15378"/>
        <dbReference type="ChEBI" id="CHEBI:16567"/>
        <dbReference type="ChEBI" id="CHEBI:29748"/>
        <dbReference type="ChEBI" id="CHEBI:29985"/>
        <dbReference type="ChEBI" id="CHEBI:58359"/>
        <dbReference type="EC" id="4.1.3.27"/>
    </reaction>
</comment>
<protein>
    <recommendedName>
        <fullName evidence="6 15">Anthranilate synthase component 1</fullName>
        <ecNumber evidence="5 15">4.1.3.27</ecNumber>
    </recommendedName>
</protein>
<dbReference type="EMBL" id="AOTZ01000006">
    <property type="protein sequence ID" value="EZP75908.1"/>
    <property type="molecule type" value="Genomic_DNA"/>
</dbReference>
<dbReference type="InterPro" id="IPR019999">
    <property type="entry name" value="Anth_synth_I-like"/>
</dbReference>
<gene>
    <name evidence="15" type="primary">trpE</name>
    <name evidence="18" type="ORF">H839_11564</name>
</gene>
<dbReference type="Pfam" id="PF04715">
    <property type="entry name" value="Anth_synt_I_N"/>
    <property type="match status" value="1"/>
</dbReference>
<dbReference type="Pfam" id="PF00425">
    <property type="entry name" value="Chorismate_bind"/>
    <property type="match status" value="1"/>
</dbReference>
<name>A0ABC9VC00_9BACL</name>
<keyword evidence="7 15" id="KW-0028">Amino-acid biosynthesis</keyword>
<keyword evidence="9 15" id="KW-0822">Tryptophan biosynthesis</keyword>
<comment type="caution">
    <text evidence="18">The sequence shown here is derived from an EMBL/GenBank/DDBJ whole genome shotgun (WGS) entry which is preliminary data.</text>
</comment>
<evidence type="ECO:0000256" key="9">
    <source>
        <dbReference type="ARBA" id="ARBA00022822"/>
    </source>
</evidence>
<dbReference type="InterPro" id="IPR005256">
    <property type="entry name" value="Anth_synth_I_PabB"/>
</dbReference>
<dbReference type="PRINTS" id="PR00095">
    <property type="entry name" value="ANTSNTHASEI"/>
</dbReference>
<evidence type="ECO:0000256" key="12">
    <source>
        <dbReference type="ARBA" id="ARBA00023239"/>
    </source>
</evidence>
<dbReference type="Proteomes" id="UP000023566">
    <property type="component" value="Chromosome"/>
</dbReference>
<keyword evidence="10 15" id="KW-0460">Magnesium</keyword>
<dbReference type="InterPro" id="IPR006805">
    <property type="entry name" value="Anth_synth_I_N"/>
</dbReference>
<proteinExistence type="inferred from homology"/>
<comment type="pathway">
    <text evidence="2 15">Amino-acid biosynthesis; L-tryptophan biosynthesis; L-tryptophan from chorismate: step 1/5.</text>
</comment>
<sequence>MSNYTLAAFLEDARYFRTIPIVRRFLADVFEPLKIFENLREDAVFLLESKDDQSPWARYSFIGLSPFLTLESETGHTFSVIDERGEEIANTSSLKEAFCFIEQKLCVKRLNEAVPFTGGAVGFLGYDFISAIEKVPIHPNRDLSMKIGYFTFCESLIVLDHHKRELLFIHYVRLTEQDSEETKKHKYEQGLKRIAALMKKAASGREERLLLLDHADEETSVSFQRVISNYDKTRFLQDVETIKRYIASGDVFQAVLSQRFVVPVRVSGFQVYRMLRHINPSPYMFYFRLDDFEIVGSSPEKLIQVYNRHMEIHPIAGTRRRGRSTEEDEQLADELYHDPKERAEHYMLVDLARNDIGKVAKYGTVRTPVLMEIGKFSHVMHLISKVTGELKEEVHPIDALLAAFPAGTVSGAPKVRAMQILQELEPTARNLYAGTIAYIGFDGNIDSCIAIRTAIVKDGCAYVQAGAGIVADSVSELEWKETCNKASALMKAIERAEQLFMRGESLYVETTSSQMY</sequence>
<evidence type="ECO:0000256" key="5">
    <source>
        <dbReference type="ARBA" id="ARBA00012266"/>
    </source>
</evidence>
<dbReference type="AlphaFoldDB" id="A0ABC9VC00"/>
<keyword evidence="11 15" id="KW-0057">Aromatic amino acid biosynthesis</keyword>
<dbReference type="Gene3D" id="3.60.120.10">
    <property type="entry name" value="Anthranilate synthase"/>
    <property type="match status" value="1"/>
</dbReference>
<accession>A0ABC9VC00</accession>
<evidence type="ECO:0000259" key="16">
    <source>
        <dbReference type="Pfam" id="PF00425"/>
    </source>
</evidence>
<reference evidence="18 19" key="1">
    <citation type="journal article" date="2014" name="Appl. Microbiol. Biotechnol.">
        <title>Transformable facultative thermophile Geobacillus stearothermophilus NUB3621 as a host strain for metabolic engineering.</title>
        <authorList>
            <person name="Blanchard K."/>
            <person name="Robic S."/>
            <person name="Matsumura I."/>
        </authorList>
    </citation>
    <scope>NUCLEOTIDE SEQUENCE [LARGE SCALE GENOMIC DNA]</scope>
    <source>
        <strain evidence="18 19">NUB3621</strain>
    </source>
</reference>
<keyword evidence="8 15" id="KW-0479">Metal-binding</keyword>
<evidence type="ECO:0000256" key="11">
    <source>
        <dbReference type="ARBA" id="ARBA00023141"/>
    </source>
</evidence>
<dbReference type="RefSeq" id="WP_043905261.1">
    <property type="nucleotide sequence ID" value="NZ_CM002692.1"/>
</dbReference>
<keyword evidence="19" id="KW-1185">Reference proteome</keyword>
<evidence type="ECO:0000256" key="3">
    <source>
        <dbReference type="ARBA" id="ARBA00009562"/>
    </source>
</evidence>
<dbReference type="SUPFAM" id="SSF56322">
    <property type="entry name" value="ADC synthase"/>
    <property type="match status" value="1"/>
</dbReference>
<evidence type="ECO:0000256" key="7">
    <source>
        <dbReference type="ARBA" id="ARBA00022605"/>
    </source>
</evidence>
<evidence type="ECO:0000256" key="15">
    <source>
        <dbReference type="RuleBase" id="RU364045"/>
    </source>
</evidence>
<dbReference type="EC" id="4.1.3.27" evidence="5 15"/>
<keyword evidence="12 15" id="KW-0456">Lyase</keyword>
<dbReference type="GO" id="GO:0004049">
    <property type="term" value="F:anthranilate synthase activity"/>
    <property type="evidence" value="ECO:0007669"/>
    <property type="project" value="UniProtKB-EC"/>
</dbReference>
<feature type="domain" description="Chorismate-utilising enzyme C-terminal" evidence="16">
    <location>
        <begin position="232"/>
        <end position="485"/>
    </location>
</feature>